<evidence type="ECO:0000313" key="3">
    <source>
        <dbReference type="EMBL" id="OGM61475.1"/>
    </source>
</evidence>
<sequence>MDYYGIGIMSLVFPFLILFGILAFFARDKKRGYTLNDYLFYILSFFSLAILYISLSDLLRILLQIAIKDPQRLNGYYSIKSEIPIRLSALIVSIPLYIFSWKQAVKDTSERLNELKKTYVTWIILLSVLTLIPSVIFVLGGFIGLGIGVSGANLTDIILSLPSILVATAVLAVHFRFRKKLLAK</sequence>
<feature type="transmembrane region" description="Helical" evidence="1">
    <location>
        <begin position="157"/>
        <end position="177"/>
    </location>
</feature>
<feature type="domain" description="DUF5671" evidence="2">
    <location>
        <begin position="39"/>
        <end position="167"/>
    </location>
</feature>
<dbReference type="Proteomes" id="UP000177082">
    <property type="component" value="Unassembled WGS sequence"/>
</dbReference>
<evidence type="ECO:0000256" key="1">
    <source>
        <dbReference type="SAM" id="Phobius"/>
    </source>
</evidence>
<dbReference type="InterPro" id="IPR043728">
    <property type="entry name" value="DUF5671"/>
</dbReference>
<dbReference type="EMBL" id="MGHF01000038">
    <property type="protein sequence ID" value="OGM61475.1"/>
    <property type="molecule type" value="Genomic_DNA"/>
</dbReference>
<evidence type="ECO:0000313" key="4">
    <source>
        <dbReference type="Proteomes" id="UP000177082"/>
    </source>
</evidence>
<keyword evidence="1" id="KW-0472">Membrane</keyword>
<proteinExistence type="predicted"/>
<dbReference type="STRING" id="1802519.A2961_00535"/>
<dbReference type="Pfam" id="PF18920">
    <property type="entry name" value="DUF5671"/>
    <property type="match status" value="1"/>
</dbReference>
<feature type="transmembrane region" description="Helical" evidence="1">
    <location>
        <begin position="6"/>
        <end position="26"/>
    </location>
</feature>
<gene>
    <name evidence="3" type="ORF">A2961_00535</name>
</gene>
<dbReference type="AlphaFoldDB" id="A0A1F8BDL8"/>
<keyword evidence="1" id="KW-1133">Transmembrane helix</keyword>
<protein>
    <recommendedName>
        <fullName evidence="2">DUF5671 domain-containing protein</fullName>
    </recommendedName>
</protein>
<organism evidence="3 4">
    <name type="scientific">Candidatus Woesebacteria bacterium RIFCSPLOWO2_01_FULL_39_21</name>
    <dbReference type="NCBI Taxonomy" id="1802519"/>
    <lineage>
        <taxon>Bacteria</taxon>
        <taxon>Candidatus Woeseibacteriota</taxon>
    </lineage>
</organism>
<accession>A0A1F8BDL8</accession>
<evidence type="ECO:0000259" key="2">
    <source>
        <dbReference type="Pfam" id="PF18920"/>
    </source>
</evidence>
<reference evidence="3 4" key="1">
    <citation type="journal article" date="2016" name="Nat. Commun.">
        <title>Thousands of microbial genomes shed light on interconnected biogeochemical processes in an aquifer system.</title>
        <authorList>
            <person name="Anantharaman K."/>
            <person name="Brown C.T."/>
            <person name="Hug L.A."/>
            <person name="Sharon I."/>
            <person name="Castelle C.J."/>
            <person name="Probst A.J."/>
            <person name="Thomas B.C."/>
            <person name="Singh A."/>
            <person name="Wilkins M.J."/>
            <person name="Karaoz U."/>
            <person name="Brodie E.L."/>
            <person name="Williams K.H."/>
            <person name="Hubbard S.S."/>
            <person name="Banfield J.F."/>
        </authorList>
    </citation>
    <scope>NUCLEOTIDE SEQUENCE [LARGE SCALE GENOMIC DNA]</scope>
</reference>
<feature type="transmembrane region" description="Helical" evidence="1">
    <location>
        <begin position="38"/>
        <end position="63"/>
    </location>
</feature>
<feature type="transmembrane region" description="Helical" evidence="1">
    <location>
        <begin position="83"/>
        <end position="101"/>
    </location>
</feature>
<comment type="caution">
    <text evidence="3">The sequence shown here is derived from an EMBL/GenBank/DDBJ whole genome shotgun (WGS) entry which is preliminary data.</text>
</comment>
<feature type="transmembrane region" description="Helical" evidence="1">
    <location>
        <begin position="122"/>
        <end position="145"/>
    </location>
</feature>
<keyword evidence="1" id="KW-0812">Transmembrane</keyword>
<name>A0A1F8BDL8_9BACT</name>